<organism evidence="2 3">
    <name type="scientific">Acidianus manzaensis</name>
    <dbReference type="NCBI Taxonomy" id="282676"/>
    <lineage>
        <taxon>Archaea</taxon>
        <taxon>Thermoproteota</taxon>
        <taxon>Thermoprotei</taxon>
        <taxon>Sulfolobales</taxon>
        <taxon>Sulfolobaceae</taxon>
        <taxon>Acidianus</taxon>
    </lineage>
</organism>
<feature type="compositionally biased region" description="Basic and acidic residues" evidence="1">
    <location>
        <begin position="23"/>
        <end position="38"/>
    </location>
</feature>
<keyword evidence="3" id="KW-1185">Reference proteome</keyword>
<dbReference type="RefSeq" id="WP_148692755.1">
    <property type="nucleotide sequence ID" value="NZ_CP020477.1"/>
</dbReference>
<name>A0A1W6K328_9CREN</name>
<dbReference type="EMBL" id="CP020477">
    <property type="protein sequence ID" value="ARM76961.1"/>
    <property type="molecule type" value="Genomic_DNA"/>
</dbReference>
<dbReference type="AlphaFoldDB" id="A0A1W6K328"/>
<protein>
    <submittedName>
        <fullName evidence="2">Uncharacterized protein</fullName>
    </submittedName>
</protein>
<evidence type="ECO:0000313" key="3">
    <source>
        <dbReference type="Proteomes" id="UP000193404"/>
    </source>
</evidence>
<dbReference type="OrthoDB" id="44264at2157"/>
<gene>
    <name evidence="2" type="ORF">B6F84_13670</name>
</gene>
<evidence type="ECO:0000256" key="1">
    <source>
        <dbReference type="SAM" id="MobiDB-lite"/>
    </source>
</evidence>
<dbReference type="KEGG" id="aman:B6F84_13670"/>
<sequence>MKEKTNEENYEQDYENEENIEENENKKEKSKINKKKENTPSLSPNVQNTNYSSIPEHKQDTNYNSISENEQNAKTSMPESNRSVEIKIEKEANKIQELSIIPIKKFRPAFISPRHLSIQIDSTIFKINKAEIKPNSRLKLSFLTPPKIPISVDSTIHFKPSNNESSNNIIKINLQKPNFILPPTLSAYIDGDILIPEFSKNIRPTNPQTSSILANNTSNLESAPISNSNNPDIDETDLEFIDKLNDILNSISSRGPTVIVYDEYKAGIEYSLARIAVEIAEIKSRQFNSKLISSGLSPTDSNLIKLKEIADGIFILDRELCEEIKNTKDNPVDNLLNIAFTSLIGDKLTIIIMPKCIYEKYQLKIAQKPAKIIFEKFTKADIQTLAYLASGLTSVSNLSYGSLPDVNGYYISILEKSWKWLREKYSYLDIPSNEESEESDTHRQLKAVTIKHLVENKKIDPNSIQVEEERGGGLIPDIYVSTTNEIYDAKTSYGKLPADELYELQKKYSTISPNIFAVMRPLPGLLDFKAIRGKIKSAKEKGINLSVLIPVEENNKVELVDLFTFIKKGKKYYENLRKIASRNSEEKYQ</sequence>
<feature type="compositionally biased region" description="Acidic residues" evidence="1">
    <location>
        <begin position="8"/>
        <end position="22"/>
    </location>
</feature>
<dbReference type="GeneID" id="41591988"/>
<evidence type="ECO:0000313" key="2">
    <source>
        <dbReference type="EMBL" id="ARM76961.1"/>
    </source>
</evidence>
<reference evidence="2 3" key="1">
    <citation type="submission" date="2017-03" db="EMBL/GenBank/DDBJ databases">
        <title>Sulfur activation and transportation mechanism of thermophilic Archaea Acidianus manzaensis YN-25.</title>
        <authorList>
            <person name="Ma Y."/>
            <person name="Yang Y."/>
            <person name="Xia J."/>
        </authorList>
    </citation>
    <scope>NUCLEOTIDE SEQUENCE [LARGE SCALE GENOMIC DNA]</scope>
    <source>
        <strain evidence="2 3">YN-25</strain>
    </source>
</reference>
<dbReference type="Proteomes" id="UP000193404">
    <property type="component" value="Chromosome"/>
</dbReference>
<accession>A0A1W6K328</accession>
<proteinExistence type="predicted"/>
<feature type="compositionally biased region" description="Polar residues" evidence="1">
    <location>
        <begin position="39"/>
        <end position="53"/>
    </location>
</feature>
<feature type="region of interest" description="Disordered" evidence="1">
    <location>
        <begin position="1"/>
        <end position="62"/>
    </location>
</feature>